<evidence type="ECO:0000256" key="1">
    <source>
        <dbReference type="SAM" id="MobiDB-lite"/>
    </source>
</evidence>
<evidence type="ECO:0008006" key="5">
    <source>
        <dbReference type="Google" id="ProtNLM"/>
    </source>
</evidence>
<protein>
    <recommendedName>
        <fullName evidence="5">Periplasmic heavy metal sensor</fullName>
    </recommendedName>
</protein>
<dbReference type="EMBL" id="QWET01000004">
    <property type="protein sequence ID" value="RIH65978.1"/>
    <property type="molecule type" value="Genomic_DNA"/>
</dbReference>
<dbReference type="Proteomes" id="UP000266441">
    <property type="component" value="Unassembled WGS sequence"/>
</dbReference>
<evidence type="ECO:0000256" key="2">
    <source>
        <dbReference type="SAM" id="SignalP"/>
    </source>
</evidence>
<feature type="compositionally biased region" description="Gly residues" evidence="1">
    <location>
        <begin position="152"/>
        <end position="163"/>
    </location>
</feature>
<dbReference type="RefSeq" id="WP_119349213.1">
    <property type="nucleotide sequence ID" value="NZ_QWET01000004.1"/>
</dbReference>
<proteinExistence type="predicted"/>
<accession>A0A399D455</accession>
<dbReference type="OrthoDB" id="1122724at2"/>
<feature type="region of interest" description="Disordered" evidence="1">
    <location>
        <begin position="130"/>
        <end position="163"/>
    </location>
</feature>
<evidence type="ECO:0000313" key="3">
    <source>
        <dbReference type="EMBL" id="RIH65978.1"/>
    </source>
</evidence>
<dbReference type="GO" id="GO:0042597">
    <property type="term" value="C:periplasmic space"/>
    <property type="evidence" value="ECO:0007669"/>
    <property type="project" value="InterPro"/>
</dbReference>
<feature type="chain" id="PRO_5017270057" description="Periplasmic heavy metal sensor" evidence="2">
    <location>
        <begin position="23"/>
        <end position="163"/>
    </location>
</feature>
<keyword evidence="2" id="KW-0732">Signal</keyword>
<dbReference type="AlphaFoldDB" id="A0A399D455"/>
<reference evidence="3 4" key="1">
    <citation type="journal article" date="2015" name="Int. J. Syst. Evol. Microbiol.">
        <title>Mariniphaga sediminis sp. nov., isolated from coastal sediment.</title>
        <authorList>
            <person name="Wang F.Q."/>
            <person name="Shen Q.Y."/>
            <person name="Chen G.J."/>
            <person name="Du Z.J."/>
        </authorList>
    </citation>
    <scope>NUCLEOTIDE SEQUENCE [LARGE SCALE GENOMIC DNA]</scope>
    <source>
        <strain evidence="3 4">SY21</strain>
    </source>
</reference>
<evidence type="ECO:0000313" key="4">
    <source>
        <dbReference type="Proteomes" id="UP000266441"/>
    </source>
</evidence>
<dbReference type="Pfam" id="PF07813">
    <property type="entry name" value="LTXXQ"/>
    <property type="match status" value="1"/>
</dbReference>
<gene>
    <name evidence="3" type="ORF">D1164_06850</name>
</gene>
<organism evidence="3 4">
    <name type="scientific">Mariniphaga sediminis</name>
    <dbReference type="NCBI Taxonomy" id="1628158"/>
    <lineage>
        <taxon>Bacteria</taxon>
        <taxon>Pseudomonadati</taxon>
        <taxon>Bacteroidota</taxon>
        <taxon>Bacteroidia</taxon>
        <taxon>Marinilabiliales</taxon>
        <taxon>Prolixibacteraceae</taxon>
        <taxon>Mariniphaga</taxon>
    </lineage>
</organism>
<name>A0A399D455_9BACT</name>
<dbReference type="InterPro" id="IPR012899">
    <property type="entry name" value="LTXXQ"/>
</dbReference>
<keyword evidence="4" id="KW-1185">Reference proteome</keyword>
<comment type="caution">
    <text evidence="3">The sequence shown here is derived from an EMBL/GenBank/DDBJ whole genome shotgun (WGS) entry which is preliminary data.</text>
</comment>
<feature type="signal peptide" evidence="2">
    <location>
        <begin position="1"/>
        <end position="22"/>
    </location>
</feature>
<sequence>MKNGKLALMIMTLMLSSTVIFAQGWRDGGRQGYGNGNGNGCYYGGAGSGSCLNLLSDLTEEQKTKITELRENHLEAMDDLRTKRRAAFDPVDKNEIRGEMLKKVQANRKEIRNLLTEDQQKQFDLLQARNNNGYKGNASGRRGGRGACAGRSGRGGRGSGGNW</sequence>